<comment type="caution">
    <text evidence="2">The sequence shown here is derived from an EMBL/GenBank/DDBJ whole genome shotgun (WGS) entry which is preliminary data.</text>
</comment>
<feature type="transmembrane region" description="Helical" evidence="1">
    <location>
        <begin position="40"/>
        <end position="61"/>
    </location>
</feature>
<keyword evidence="1" id="KW-0472">Membrane</keyword>
<accession>A0A8J2PHN9</accession>
<organism evidence="2 3">
    <name type="scientific">Allacma fusca</name>
    <dbReference type="NCBI Taxonomy" id="39272"/>
    <lineage>
        <taxon>Eukaryota</taxon>
        <taxon>Metazoa</taxon>
        <taxon>Ecdysozoa</taxon>
        <taxon>Arthropoda</taxon>
        <taxon>Hexapoda</taxon>
        <taxon>Collembola</taxon>
        <taxon>Symphypleona</taxon>
        <taxon>Sminthuridae</taxon>
        <taxon>Allacma</taxon>
    </lineage>
</organism>
<dbReference type="Proteomes" id="UP000708208">
    <property type="component" value="Unassembled WGS sequence"/>
</dbReference>
<dbReference type="AlphaFoldDB" id="A0A8J2PHN9"/>
<reference evidence="2" key="1">
    <citation type="submission" date="2021-06" db="EMBL/GenBank/DDBJ databases">
        <authorList>
            <person name="Hodson N. C."/>
            <person name="Mongue J. A."/>
            <person name="Jaron S. K."/>
        </authorList>
    </citation>
    <scope>NUCLEOTIDE SEQUENCE</scope>
</reference>
<protein>
    <submittedName>
        <fullName evidence="2">Uncharacterized protein</fullName>
    </submittedName>
</protein>
<evidence type="ECO:0000256" key="1">
    <source>
        <dbReference type="SAM" id="Phobius"/>
    </source>
</evidence>
<keyword evidence="1" id="KW-1133">Transmembrane helix</keyword>
<dbReference type="EMBL" id="CAJVCH010525276">
    <property type="protein sequence ID" value="CAG7822089.1"/>
    <property type="molecule type" value="Genomic_DNA"/>
</dbReference>
<gene>
    <name evidence="2" type="ORF">AFUS01_LOCUS32380</name>
</gene>
<sequence length="100" mass="11863">MLLKHEVSVKTGFSSILGFQIIKGLPVRRKKFKDINIMEFMVYMGWIIVVADSVAYSMMYLHDPEQPRYMTSLLPQIFRRTIISRLIWYQIRINTDTEFG</sequence>
<keyword evidence="1" id="KW-0812">Transmembrane</keyword>
<keyword evidence="3" id="KW-1185">Reference proteome</keyword>
<evidence type="ECO:0000313" key="2">
    <source>
        <dbReference type="EMBL" id="CAG7822089.1"/>
    </source>
</evidence>
<proteinExistence type="predicted"/>
<evidence type="ECO:0000313" key="3">
    <source>
        <dbReference type="Proteomes" id="UP000708208"/>
    </source>
</evidence>
<name>A0A8J2PHN9_9HEXA</name>